<accession>A0A9D8PP39</accession>
<proteinExistence type="predicted"/>
<evidence type="ECO:0008006" key="3">
    <source>
        <dbReference type="Google" id="ProtNLM"/>
    </source>
</evidence>
<name>A0A9D8PP39_9DELT</name>
<sequence length="170" mass="20145">MNNLESKELKELLIKGWMTHDGMWFYHSMQEFGIERTNKVNREAVKAMSAIEVKRLKKILGVESVRDFNEFKEFVTSAYELVMADFMKLGYQYKEPNVLEVWWEPESCFAYQGIKQIGAIEDYQCGIFDRSETWYRELGLNFTVTPKVSSCMMHTEGKCFRRYEFDFGSQ</sequence>
<reference evidence="1" key="1">
    <citation type="journal article" date="2021" name="Environ. Microbiol.">
        <title>Genomic characterization of three novel Desulfobacterota classes expand the metabolic and phylogenetic diversity of the phylum.</title>
        <authorList>
            <person name="Murphy C.L."/>
            <person name="Biggerstaff J."/>
            <person name="Eichhorn A."/>
            <person name="Ewing E."/>
            <person name="Shahan R."/>
            <person name="Soriano D."/>
            <person name="Stewart S."/>
            <person name="VanMol K."/>
            <person name="Walker R."/>
            <person name="Walters P."/>
            <person name="Elshahed M.S."/>
            <person name="Youssef N.H."/>
        </authorList>
    </citation>
    <scope>NUCLEOTIDE SEQUENCE</scope>
    <source>
        <strain evidence="1">Zod_Metabat.24</strain>
    </source>
</reference>
<reference evidence="1" key="2">
    <citation type="submission" date="2021-01" db="EMBL/GenBank/DDBJ databases">
        <authorList>
            <person name="Hahn C.R."/>
            <person name="Youssef N.H."/>
            <person name="Elshahed M."/>
        </authorList>
    </citation>
    <scope>NUCLEOTIDE SEQUENCE</scope>
    <source>
        <strain evidence="1">Zod_Metabat.24</strain>
    </source>
</reference>
<gene>
    <name evidence="1" type="ORF">JW984_15445</name>
</gene>
<comment type="caution">
    <text evidence="1">The sequence shown here is derived from an EMBL/GenBank/DDBJ whole genome shotgun (WGS) entry which is preliminary data.</text>
</comment>
<organism evidence="1 2">
    <name type="scientific">Candidatus Zymogenus saltonus</name>
    <dbReference type="NCBI Taxonomy" id="2844893"/>
    <lineage>
        <taxon>Bacteria</taxon>
        <taxon>Deltaproteobacteria</taxon>
        <taxon>Candidatus Zymogenia</taxon>
        <taxon>Candidatus Zymogeniales</taxon>
        <taxon>Candidatus Zymogenaceae</taxon>
        <taxon>Candidatus Zymogenus</taxon>
    </lineage>
</organism>
<protein>
    <recommendedName>
        <fullName evidence="3">L-2-amino-thiazoline-4-carboxylic acid hydrolase</fullName>
    </recommendedName>
</protein>
<dbReference type="AlphaFoldDB" id="A0A9D8PP39"/>
<dbReference type="Pfam" id="PF19620">
    <property type="entry name" value="DUF6125"/>
    <property type="match status" value="1"/>
</dbReference>
<evidence type="ECO:0000313" key="1">
    <source>
        <dbReference type="EMBL" id="MBN1574591.1"/>
    </source>
</evidence>
<dbReference type="EMBL" id="JAFGIX010000084">
    <property type="protein sequence ID" value="MBN1574591.1"/>
    <property type="molecule type" value="Genomic_DNA"/>
</dbReference>
<dbReference type="Proteomes" id="UP000809273">
    <property type="component" value="Unassembled WGS sequence"/>
</dbReference>
<evidence type="ECO:0000313" key="2">
    <source>
        <dbReference type="Proteomes" id="UP000809273"/>
    </source>
</evidence>